<feature type="signal peptide" evidence="1">
    <location>
        <begin position="1"/>
        <end position="19"/>
    </location>
</feature>
<dbReference type="STRING" id="1300349.I603_2609"/>
<dbReference type="InterPro" id="IPR005184">
    <property type="entry name" value="DUF306_Meta_HslJ"/>
</dbReference>
<feature type="chain" id="PRO_5008354863" evidence="1">
    <location>
        <begin position="20"/>
        <end position="145"/>
    </location>
</feature>
<evidence type="ECO:0000313" key="3">
    <source>
        <dbReference type="EMBL" id="OBV10048.1"/>
    </source>
</evidence>
<name>A0A1A7BBZ7_9SPHN</name>
<dbReference type="Proteomes" id="UP000092484">
    <property type="component" value="Unassembled WGS sequence"/>
</dbReference>
<sequence length="145" mass="15093">MLSKALVAGGALLGLTACATSSSPHQLTGSEWLLVAIDTSGSTTTLTRALQANHRLSFGEQGLLALQLDCNRGRASWAAGKPRNGAGRINIGPVASTRALCRDPSFGDQMASSLSDAKSYVLSADRRELVIETGALRFTFATAAE</sequence>
<accession>A0A1A7BBZ7</accession>
<proteinExistence type="predicted"/>
<dbReference type="EMBL" id="LZYB01000008">
    <property type="protein sequence ID" value="OBV10048.1"/>
    <property type="molecule type" value="Genomic_DNA"/>
</dbReference>
<dbReference type="InterPro" id="IPR038670">
    <property type="entry name" value="HslJ-like_sf"/>
</dbReference>
<protein>
    <submittedName>
        <fullName evidence="3">META domain-containing protein</fullName>
    </submittedName>
</protein>
<dbReference type="Pfam" id="PF03724">
    <property type="entry name" value="META"/>
    <property type="match status" value="1"/>
</dbReference>
<comment type="caution">
    <text evidence="3">The sequence shown here is derived from an EMBL/GenBank/DDBJ whole genome shotgun (WGS) entry which is preliminary data.</text>
</comment>
<dbReference type="PROSITE" id="PS51257">
    <property type="entry name" value="PROKAR_LIPOPROTEIN"/>
    <property type="match status" value="1"/>
</dbReference>
<keyword evidence="1" id="KW-0732">Signal</keyword>
<dbReference type="AlphaFoldDB" id="A0A1A7BBZ7"/>
<evidence type="ECO:0000313" key="4">
    <source>
        <dbReference type="Proteomes" id="UP000092484"/>
    </source>
</evidence>
<dbReference type="Gene3D" id="2.40.128.270">
    <property type="match status" value="1"/>
</dbReference>
<feature type="domain" description="DUF306" evidence="2">
    <location>
        <begin position="25"/>
        <end position="133"/>
    </location>
</feature>
<organism evidence="3 4">
    <name type="scientific">Erythrobacter dokdonensis DSW-74</name>
    <dbReference type="NCBI Taxonomy" id="1300349"/>
    <lineage>
        <taxon>Bacteria</taxon>
        <taxon>Pseudomonadati</taxon>
        <taxon>Pseudomonadota</taxon>
        <taxon>Alphaproteobacteria</taxon>
        <taxon>Sphingomonadales</taxon>
        <taxon>Erythrobacteraceae</taxon>
        <taxon>Erythrobacter/Porphyrobacter group</taxon>
        <taxon>Erythrobacter</taxon>
    </lineage>
</organism>
<evidence type="ECO:0000259" key="2">
    <source>
        <dbReference type="Pfam" id="PF03724"/>
    </source>
</evidence>
<keyword evidence="4" id="KW-1185">Reference proteome</keyword>
<dbReference type="RefSeq" id="WP_084440111.1">
    <property type="nucleotide sequence ID" value="NZ_LZYB01000008.1"/>
</dbReference>
<evidence type="ECO:0000256" key="1">
    <source>
        <dbReference type="SAM" id="SignalP"/>
    </source>
</evidence>
<reference evidence="3 4" key="1">
    <citation type="submission" date="2016-06" db="EMBL/GenBank/DDBJ databases">
        <title>Genome sequence of Porphyrobacter dokdonensis DSW-74.</title>
        <authorList>
            <person name="Kim J.F."/>
            <person name="Song J.Y."/>
        </authorList>
    </citation>
    <scope>NUCLEOTIDE SEQUENCE [LARGE SCALE GENOMIC DNA]</scope>
    <source>
        <strain evidence="3 4">DSW-74</strain>
    </source>
</reference>
<gene>
    <name evidence="3" type="ORF">I603_2609</name>
</gene>